<feature type="domain" description="MIT" evidence="2">
    <location>
        <begin position="19"/>
        <end position="97"/>
    </location>
</feature>
<dbReference type="SMART" id="SM00745">
    <property type="entry name" value="MIT"/>
    <property type="match status" value="1"/>
</dbReference>
<dbReference type="GO" id="GO:0051301">
    <property type="term" value="P:cell division"/>
    <property type="evidence" value="ECO:0007669"/>
    <property type="project" value="TreeGrafter"/>
</dbReference>
<sequence length="558" mass="61130">MAENMGNSSSMWMKTFEEIKDKHDLAFVAIDEAIRLEENEKPNEAIEKYKQGIELIDLALNIQVTCPETPDITWEKACVMIQKIKKTRAEVLMRINSIQSVPGFIQTLTDTDPPSYDEAMSSLSSDSSDVPRTYRDLATALNELSIDPNLRLEEEVIYLHDGVRIYFINSNGEVTSTEDPQTLKISLVEAEGPNAPKAILQVGNWVYPLVPGVSPCFRTDYGAFILPNLEEPGSSIGIILPEDADSDVFDLLENILHGIIGFEKEPLTHHRPRQRRELPTDTSSKISTSIQNGAWYLSQGLIKGAEKAGDLINYGTPKLINTLQPATQPTHINPKLQKGIHMAETATSKAVVVTGFVADKVGFVTMKLGKFLAPHIQKGGTKLLTSSFNISEQEASDKMKGVLTVTAGAVEGFSTVYRGLETSASILGNNLKANTVKVVNHKYGKNVGCLTDDTLNTVGNVYSISQHSKIITPKGLAKRTGKDMGKAVIRAYNHTVNHSEPNMTPGTSGIQSVPITNHPEPVTYPNLLNTQHVDPTRPLLPSGGSISPTDEKRNFQNF</sequence>
<dbReference type="InterPro" id="IPR036181">
    <property type="entry name" value="MIT_dom_sf"/>
</dbReference>
<dbReference type="AlphaFoldDB" id="A0A9P0FF20"/>
<accession>A0A9P0FF20</accession>
<dbReference type="PANTHER" id="PTHR21068:SF43">
    <property type="entry name" value="SPARTIN"/>
    <property type="match status" value="1"/>
</dbReference>
<dbReference type="PANTHER" id="PTHR21068">
    <property type="entry name" value="SPARTIN"/>
    <property type="match status" value="1"/>
</dbReference>
<dbReference type="SUPFAM" id="SSF116846">
    <property type="entry name" value="MIT domain"/>
    <property type="match status" value="1"/>
</dbReference>
<name>A0A9P0FF20_BRAAE</name>
<evidence type="ECO:0000313" key="4">
    <source>
        <dbReference type="Proteomes" id="UP001154078"/>
    </source>
</evidence>
<feature type="compositionally biased region" description="Basic and acidic residues" evidence="1">
    <location>
        <begin position="549"/>
        <end position="558"/>
    </location>
</feature>
<dbReference type="Proteomes" id="UP001154078">
    <property type="component" value="Chromosome 3"/>
</dbReference>
<dbReference type="GO" id="GO:0030514">
    <property type="term" value="P:negative regulation of BMP signaling pathway"/>
    <property type="evidence" value="ECO:0007669"/>
    <property type="project" value="TreeGrafter"/>
</dbReference>
<reference evidence="3" key="1">
    <citation type="submission" date="2021-12" db="EMBL/GenBank/DDBJ databases">
        <authorList>
            <person name="King R."/>
        </authorList>
    </citation>
    <scope>NUCLEOTIDE SEQUENCE</scope>
</reference>
<dbReference type="EMBL" id="OV121134">
    <property type="protein sequence ID" value="CAH0553437.1"/>
    <property type="molecule type" value="Genomic_DNA"/>
</dbReference>
<dbReference type="OrthoDB" id="20821at2759"/>
<dbReference type="InterPro" id="IPR045036">
    <property type="entry name" value="Spartin-like"/>
</dbReference>
<dbReference type="Pfam" id="PF06911">
    <property type="entry name" value="Senescence"/>
    <property type="match status" value="1"/>
</dbReference>
<protein>
    <recommendedName>
        <fullName evidence="2">MIT domain-containing protein</fullName>
    </recommendedName>
</protein>
<dbReference type="Gene3D" id="1.20.58.80">
    <property type="entry name" value="Phosphotransferase system, lactose/cellobiose-type IIA subunit"/>
    <property type="match status" value="1"/>
</dbReference>
<dbReference type="InterPro" id="IPR007330">
    <property type="entry name" value="MIT_dom"/>
</dbReference>
<dbReference type="InterPro" id="IPR009686">
    <property type="entry name" value="Senescence/spartin_C"/>
</dbReference>
<keyword evidence="4" id="KW-1185">Reference proteome</keyword>
<evidence type="ECO:0000256" key="1">
    <source>
        <dbReference type="SAM" id="MobiDB-lite"/>
    </source>
</evidence>
<dbReference type="GO" id="GO:0005886">
    <property type="term" value="C:plasma membrane"/>
    <property type="evidence" value="ECO:0007669"/>
    <property type="project" value="TreeGrafter"/>
</dbReference>
<gene>
    <name evidence="3" type="ORF">MELIAE_LOCUS5425</name>
</gene>
<proteinExistence type="predicted"/>
<organism evidence="3 4">
    <name type="scientific">Brassicogethes aeneus</name>
    <name type="common">Rape pollen beetle</name>
    <name type="synonym">Meligethes aeneus</name>
    <dbReference type="NCBI Taxonomy" id="1431903"/>
    <lineage>
        <taxon>Eukaryota</taxon>
        <taxon>Metazoa</taxon>
        <taxon>Ecdysozoa</taxon>
        <taxon>Arthropoda</taxon>
        <taxon>Hexapoda</taxon>
        <taxon>Insecta</taxon>
        <taxon>Pterygota</taxon>
        <taxon>Neoptera</taxon>
        <taxon>Endopterygota</taxon>
        <taxon>Coleoptera</taxon>
        <taxon>Polyphaga</taxon>
        <taxon>Cucujiformia</taxon>
        <taxon>Nitidulidae</taxon>
        <taxon>Meligethinae</taxon>
        <taxon>Brassicogethes</taxon>
    </lineage>
</organism>
<feature type="region of interest" description="Disordered" evidence="1">
    <location>
        <begin position="516"/>
        <end position="558"/>
    </location>
</feature>
<evidence type="ECO:0000259" key="2">
    <source>
        <dbReference type="SMART" id="SM00745"/>
    </source>
</evidence>
<evidence type="ECO:0000313" key="3">
    <source>
        <dbReference type="EMBL" id="CAH0553437.1"/>
    </source>
</evidence>